<reference evidence="1 2" key="1">
    <citation type="submission" date="2020-04" db="EMBL/GenBank/DDBJ databases">
        <authorList>
            <person name="Alioto T."/>
            <person name="Alioto T."/>
            <person name="Gomez Garrido J."/>
        </authorList>
    </citation>
    <scope>NUCLEOTIDE SEQUENCE [LARGE SCALE GENOMIC DNA]</scope>
</reference>
<evidence type="ECO:0000313" key="1">
    <source>
        <dbReference type="EMBL" id="CAB3381807.1"/>
    </source>
</evidence>
<dbReference type="Gene3D" id="1.10.600.10">
    <property type="entry name" value="Farnesyl Diphosphate Synthase"/>
    <property type="match status" value="1"/>
</dbReference>
<dbReference type="EMBL" id="CADEPI010000247">
    <property type="protein sequence ID" value="CAB3381807.1"/>
    <property type="molecule type" value="Genomic_DNA"/>
</dbReference>
<sequence>MLRRRIFRLCQVRSVISGSIRLRSDSSSSQYCLDLVRKHDYEGFLSALLIPEATQRTTVIALRAFNVELALVAQKVSNATIAGQGRLNFWQDCLDKQNVPHHPVAQELQRARTRHKLNKAFLQRLITSRKEQLEKPGHETLADLEQYAEDTVSPLLYLSLQAAAAQKPGSDYMNLINATSRLGKAIGLTYALRGLAHATHSSELGIPKDTLRRNKVHPEKLVRRHGSDKEVQDAVYEVARRAFRHLDKARTVKVPKEVVPFLLTSVPADLYLKRLEKINFDPFHPSLHKRLVTLHFRMWYNKLIGKF</sequence>
<dbReference type="InterPro" id="IPR008949">
    <property type="entry name" value="Isoprenoid_synthase_dom_sf"/>
</dbReference>
<protein>
    <recommendedName>
        <fullName evidence="3">Phytoene synthase</fullName>
    </recommendedName>
</protein>
<dbReference type="InterPro" id="IPR002060">
    <property type="entry name" value="Squ/phyt_synthse"/>
</dbReference>
<organism evidence="1 2">
    <name type="scientific">Cloeon dipterum</name>
    <dbReference type="NCBI Taxonomy" id="197152"/>
    <lineage>
        <taxon>Eukaryota</taxon>
        <taxon>Metazoa</taxon>
        <taxon>Ecdysozoa</taxon>
        <taxon>Arthropoda</taxon>
        <taxon>Hexapoda</taxon>
        <taxon>Insecta</taxon>
        <taxon>Pterygota</taxon>
        <taxon>Palaeoptera</taxon>
        <taxon>Ephemeroptera</taxon>
        <taxon>Pisciforma</taxon>
        <taxon>Baetidae</taxon>
        <taxon>Cloeon</taxon>
    </lineage>
</organism>
<name>A0A8S1DMK4_9INSE</name>
<dbReference type="SUPFAM" id="SSF48576">
    <property type="entry name" value="Terpenoid synthases"/>
    <property type="match status" value="1"/>
</dbReference>
<dbReference type="Pfam" id="PF00494">
    <property type="entry name" value="SQS_PSY"/>
    <property type="match status" value="1"/>
</dbReference>
<dbReference type="Proteomes" id="UP000494165">
    <property type="component" value="Unassembled WGS sequence"/>
</dbReference>
<comment type="caution">
    <text evidence="1">The sequence shown here is derived from an EMBL/GenBank/DDBJ whole genome shotgun (WGS) entry which is preliminary data.</text>
</comment>
<keyword evidence="2" id="KW-1185">Reference proteome</keyword>
<gene>
    <name evidence="1" type="ORF">CLODIP_2_CD01203</name>
</gene>
<dbReference type="AlphaFoldDB" id="A0A8S1DMK4"/>
<dbReference type="OrthoDB" id="270318at2759"/>
<accession>A0A8S1DMK4</accession>
<evidence type="ECO:0000313" key="2">
    <source>
        <dbReference type="Proteomes" id="UP000494165"/>
    </source>
</evidence>
<proteinExistence type="predicted"/>
<evidence type="ECO:0008006" key="3">
    <source>
        <dbReference type="Google" id="ProtNLM"/>
    </source>
</evidence>